<dbReference type="InterPro" id="IPR006183">
    <property type="entry name" value="Pgluconate_DH"/>
</dbReference>
<sequence length="102" mass="10977">MGNANWNFDRDEMEDVEAVKSASNIAGTLRCACTVAPGCYANPDLDNLLFDDVFAKAIHKAQLGCIVSKGALWSIPTPAFGTALSFYDGYRANDLPANLFQA</sequence>
<name>A0AAN6M7T2_9PLEO</name>
<keyword evidence="4" id="KW-0560">Oxidoreductase</keyword>
<dbReference type="InterPro" id="IPR013328">
    <property type="entry name" value="6PGD_dom2"/>
</dbReference>
<evidence type="ECO:0000313" key="8">
    <source>
        <dbReference type="EMBL" id="KAK3216164.1"/>
    </source>
</evidence>
<keyword evidence="9" id="KW-1185">Reference proteome</keyword>
<organism evidence="8 9">
    <name type="scientific">Pseudopithomyces chartarum</name>
    <dbReference type="NCBI Taxonomy" id="1892770"/>
    <lineage>
        <taxon>Eukaryota</taxon>
        <taxon>Fungi</taxon>
        <taxon>Dikarya</taxon>
        <taxon>Ascomycota</taxon>
        <taxon>Pezizomycotina</taxon>
        <taxon>Dothideomycetes</taxon>
        <taxon>Pleosporomycetidae</taxon>
        <taxon>Pleosporales</taxon>
        <taxon>Massarineae</taxon>
        <taxon>Didymosphaeriaceae</taxon>
        <taxon>Pseudopithomyces</taxon>
    </lineage>
</organism>
<dbReference type="InterPro" id="IPR006114">
    <property type="entry name" value="6PGDH_C"/>
</dbReference>
<dbReference type="SUPFAM" id="SSF48179">
    <property type="entry name" value="6-phosphogluconate dehydrogenase C-terminal domain-like"/>
    <property type="match status" value="1"/>
</dbReference>
<dbReference type="GO" id="GO:0004616">
    <property type="term" value="F:phosphogluconate dehydrogenase (decarboxylating) activity"/>
    <property type="evidence" value="ECO:0007669"/>
    <property type="project" value="UniProtKB-EC"/>
</dbReference>
<dbReference type="EMBL" id="WVTA01000002">
    <property type="protein sequence ID" value="KAK3216164.1"/>
    <property type="molecule type" value="Genomic_DNA"/>
</dbReference>
<evidence type="ECO:0000256" key="4">
    <source>
        <dbReference type="ARBA" id="ARBA00023002"/>
    </source>
</evidence>
<evidence type="ECO:0000256" key="3">
    <source>
        <dbReference type="ARBA" id="ARBA00013011"/>
    </source>
</evidence>
<proteinExistence type="inferred from homology"/>
<protein>
    <recommendedName>
        <fullName evidence="3">phosphogluconate dehydrogenase (NADP(+)-dependent, decarboxylating)</fullName>
        <ecNumber evidence="3">1.1.1.44</ecNumber>
    </recommendedName>
</protein>
<evidence type="ECO:0000256" key="5">
    <source>
        <dbReference type="ARBA" id="ARBA00023064"/>
    </source>
</evidence>
<reference evidence="8 9" key="1">
    <citation type="submission" date="2021-02" db="EMBL/GenBank/DDBJ databases">
        <title>Genome assembly of Pseudopithomyces chartarum.</title>
        <authorList>
            <person name="Jauregui R."/>
            <person name="Singh J."/>
            <person name="Voisey C."/>
        </authorList>
    </citation>
    <scope>NUCLEOTIDE SEQUENCE [LARGE SCALE GENOMIC DNA]</scope>
    <source>
        <strain evidence="8 9">AGR01</strain>
    </source>
</reference>
<dbReference type="Gene3D" id="1.10.1040.10">
    <property type="entry name" value="N-(1-d-carboxylethyl)-l-norvaline Dehydrogenase, domain 2"/>
    <property type="match status" value="1"/>
</dbReference>
<dbReference type="EC" id="1.1.1.44" evidence="3"/>
<evidence type="ECO:0000259" key="7">
    <source>
        <dbReference type="SMART" id="SM01350"/>
    </source>
</evidence>
<evidence type="ECO:0000256" key="1">
    <source>
        <dbReference type="ARBA" id="ARBA00004874"/>
    </source>
</evidence>
<gene>
    <name evidence="8" type="ORF">GRF29_8g2421930</name>
</gene>
<feature type="domain" description="6-phosphogluconate dehydrogenase C-terminal" evidence="7">
    <location>
        <begin position="1"/>
        <end position="102"/>
    </location>
</feature>
<keyword evidence="5" id="KW-0311">Gluconate utilization</keyword>
<dbReference type="PANTHER" id="PTHR11811">
    <property type="entry name" value="6-PHOSPHOGLUCONATE DEHYDROGENASE"/>
    <property type="match status" value="1"/>
</dbReference>
<dbReference type="AlphaFoldDB" id="A0AAN6M7T2"/>
<keyword evidence="6" id="KW-0570">Pentose shunt</keyword>
<dbReference type="GO" id="GO:0019521">
    <property type="term" value="P:D-gluconate metabolic process"/>
    <property type="evidence" value="ECO:0007669"/>
    <property type="project" value="UniProtKB-KW"/>
</dbReference>
<dbReference type="SMART" id="SM01350">
    <property type="entry name" value="6PGD"/>
    <property type="match status" value="1"/>
</dbReference>
<comment type="caution">
    <text evidence="8">The sequence shown here is derived from an EMBL/GenBank/DDBJ whole genome shotgun (WGS) entry which is preliminary data.</text>
</comment>
<evidence type="ECO:0000313" key="9">
    <source>
        <dbReference type="Proteomes" id="UP001280581"/>
    </source>
</evidence>
<evidence type="ECO:0000256" key="2">
    <source>
        <dbReference type="ARBA" id="ARBA00008419"/>
    </source>
</evidence>
<accession>A0AAN6M7T2</accession>
<dbReference type="GO" id="GO:0006098">
    <property type="term" value="P:pentose-phosphate shunt"/>
    <property type="evidence" value="ECO:0007669"/>
    <property type="project" value="UniProtKB-KW"/>
</dbReference>
<dbReference type="Proteomes" id="UP001280581">
    <property type="component" value="Unassembled WGS sequence"/>
</dbReference>
<dbReference type="Pfam" id="PF00393">
    <property type="entry name" value="6PGD"/>
    <property type="match status" value="1"/>
</dbReference>
<evidence type="ECO:0000256" key="6">
    <source>
        <dbReference type="ARBA" id="ARBA00023126"/>
    </source>
</evidence>
<dbReference type="InterPro" id="IPR008927">
    <property type="entry name" value="6-PGluconate_DH-like_C_sf"/>
</dbReference>
<comment type="pathway">
    <text evidence="1">Carbohydrate degradation; pentose phosphate pathway; D-ribulose 5-phosphate from D-glucose 6-phosphate (oxidative stage): step 3/3.</text>
</comment>
<comment type="similarity">
    <text evidence="2">Belongs to the 6-phosphogluconate dehydrogenase family.</text>
</comment>